<evidence type="ECO:0000313" key="2">
    <source>
        <dbReference type="Proteomes" id="UP000286071"/>
    </source>
</evidence>
<evidence type="ECO:0000313" key="1">
    <source>
        <dbReference type="EMBL" id="RON10909.1"/>
    </source>
</evidence>
<organism evidence="1 2">
    <name type="scientific">Pseudomonas brassicacearum</name>
    <dbReference type="NCBI Taxonomy" id="930166"/>
    <lineage>
        <taxon>Bacteria</taxon>
        <taxon>Pseudomonadati</taxon>
        <taxon>Pseudomonadota</taxon>
        <taxon>Gammaproteobacteria</taxon>
        <taxon>Pseudomonadales</taxon>
        <taxon>Pseudomonadaceae</taxon>
        <taxon>Pseudomonas</taxon>
    </lineage>
</organism>
<protein>
    <submittedName>
        <fullName evidence="1">Uncharacterized protein</fullName>
    </submittedName>
</protein>
<dbReference type="AlphaFoldDB" id="A0A423HCT2"/>
<accession>A0A423HCT2</accession>
<name>A0A423HCT2_9PSED</name>
<dbReference type="EMBL" id="MOBJ01000003">
    <property type="protein sequence ID" value="RON10909.1"/>
    <property type="molecule type" value="Genomic_DNA"/>
</dbReference>
<proteinExistence type="predicted"/>
<gene>
    <name evidence="1" type="ORF">BK659_04245</name>
</gene>
<sequence length="76" mass="8529">MRFQIYGIPENGDLAVFEVDLPRTVTTDALMPIMAWHEEEDAMASHLLSAGQVTAIESLAMIELPKNLMLYLSSYK</sequence>
<comment type="caution">
    <text evidence="1">The sequence shown here is derived from an EMBL/GenBank/DDBJ whole genome shotgun (WGS) entry which is preliminary data.</text>
</comment>
<reference evidence="1 2" key="1">
    <citation type="submission" date="2016-10" db="EMBL/GenBank/DDBJ databases">
        <title>Comparative genome analysis of multiple Pseudomonas spp. focuses on biocontrol and plant growth promoting traits.</title>
        <authorList>
            <person name="Tao X.-Y."/>
            <person name="Taylor C.G."/>
        </authorList>
    </citation>
    <scope>NUCLEOTIDE SEQUENCE [LARGE SCALE GENOMIC DNA]</scope>
    <source>
        <strain evidence="1 2">48H11</strain>
    </source>
</reference>
<dbReference type="Proteomes" id="UP000286071">
    <property type="component" value="Unassembled WGS sequence"/>
</dbReference>